<dbReference type="Proteomes" id="UP001057375">
    <property type="component" value="Unassembled WGS sequence"/>
</dbReference>
<dbReference type="Pfam" id="PF00353">
    <property type="entry name" value="HemolysinCabind"/>
    <property type="match status" value="2"/>
</dbReference>
<dbReference type="InterPro" id="IPR001343">
    <property type="entry name" value="Hemolysn_Ca-bd"/>
</dbReference>
<organism evidence="1 2">
    <name type="scientific">Aduncisulcus paluster</name>
    <dbReference type="NCBI Taxonomy" id="2918883"/>
    <lineage>
        <taxon>Eukaryota</taxon>
        <taxon>Metamonada</taxon>
        <taxon>Carpediemonas-like organisms</taxon>
        <taxon>Aduncisulcus</taxon>
    </lineage>
</organism>
<sequence length="258" mass="26259">DYSALTNTHNKIEVVLQNSGTSTVNVYDDTGATDGTHDDTISNIENVTGTSGADTITGNSVANILIGGAGVDTVKYDYDAVESTGVQVDLENETAKETVSGTVITDTIKGIENVIGSDWDDSFITKSGDISKNTLLGMAGADKLDGAGGADYIDGGTGDDEIIGGAGADILKGGIGDDYFTQANISDTGDDIDGGDDSDTVDYSGIGIDENGGTLGNGGIFAKLTNGEVIIDADTDGDFTDTADNKKDIIANIENISG</sequence>
<reference evidence="1" key="1">
    <citation type="submission" date="2022-03" db="EMBL/GenBank/DDBJ databases">
        <title>Draft genome sequence of Aduncisulcus paluster, a free-living microaerophilic Fornicata.</title>
        <authorList>
            <person name="Yuyama I."/>
            <person name="Kume K."/>
            <person name="Tamura T."/>
            <person name="Inagaki Y."/>
            <person name="Hashimoto T."/>
        </authorList>
    </citation>
    <scope>NUCLEOTIDE SEQUENCE</scope>
    <source>
        <strain evidence="1">NY0171</strain>
    </source>
</reference>
<name>A0ABQ5KHB1_9EUKA</name>
<evidence type="ECO:0000313" key="2">
    <source>
        <dbReference type="Proteomes" id="UP001057375"/>
    </source>
</evidence>
<gene>
    <name evidence="1" type="ORF">ADUPG1_002134</name>
</gene>
<comment type="caution">
    <text evidence="1">The sequence shown here is derived from an EMBL/GenBank/DDBJ whole genome shotgun (WGS) entry which is preliminary data.</text>
</comment>
<keyword evidence="2" id="KW-1185">Reference proteome</keyword>
<protein>
    <recommendedName>
        <fullName evidence="3">Calcium-binding protein</fullName>
    </recommendedName>
</protein>
<feature type="non-terminal residue" evidence="1">
    <location>
        <position position="258"/>
    </location>
</feature>
<dbReference type="SUPFAM" id="SSF51120">
    <property type="entry name" value="beta-Roll"/>
    <property type="match status" value="1"/>
</dbReference>
<feature type="non-terminal residue" evidence="1">
    <location>
        <position position="1"/>
    </location>
</feature>
<accession>A0ABQ5KHB1</accession>
<dbReference type="InterPro" id="IPR018511">
    <property type="entry name" value="Hemolysin-typ_Ca-bd_CS"/>
</dbReference>
<evidence type="ECO:0000313" key="1">
    <source>
        <dbReference type="EMBL" id="GKT31920.1"/>
    </source>
</evidence>
<dbReference type="PROSITE" id="PS00330">
    <property type="entry name" value="HEMOLYSIN_CALCIUM"/>
    <property type="match status" value="3"/>
</dbReference>
<proteinExistence type="predicted"/>
<dbReference type="Gene3D" id="2.150.10.10">
    <property type="entry name" value="Serralysin-like metalloprotease, C-terminal"/>
    <property type="match status" value="2"/>
</dbReference>
<dbReference type="EMBL" id="BQXS01002308">
    <property type="protein sequence ID" value="GKT31920.1"/>
    <property type="molecule type" value="Genomic_DNA"/>
</dbReference>
<dbReference type="InterPro" id="IPR011049">
    <property type="entry name" value="Serralysin-like_metalloprot_C"/>
</dbReference>
<dbReference type="PRINTS" id="PR00313">
    <property type="entry name" value="CABNDNGRPT"/>
</dbReference>
<evidence type="ECO:0008006" key="3">
    <source>
        <dbReference type="Google" id="ProtNLM"/>
    </source>
</evidence>